<name>X1B117_9ZZZZ</name>
<feature type="transmembrane region" description="Helical" evidence="1">
    <location>
        <begin position="48"/>
        <end position="69"/>
    </location>
</feature>
<organism evidence="2">
    <name type="scientific">marine sediment metagenome</name>
    <dbReference type="NCBI Taxonomy" id="412755"/>
    <lineage>
        <taxon>unclassified sequences</taxon>
        <taxon>metagenomes</taxon>
        <taxon>ecological metagenomes</taxon>
    </lineage>
</organism>
<feature type="transmembrane region" description="Helical" evidence="1">
    <location>
        <begin position="13"/>
        <end position="36"/>
    </location>
</feature>
<keyword evidence="1" id="KW-1133">Transmembrane helix</keyword>
<proteinExistence type="predicted"/>
<reference evidence="2" key="1">
    <citation type="journal article" date="2014" name="Front. Microbiol.">
        <title>High frequency of phylogenetically diverse reductive dehalogenase-homologous genes in deep subseafloor sedimentary metagenomes.</title>
        <authorList>
            <person name="Kawai M."/>
            <person name="Futagami T."/>
            <person name="Toyoda A."/>
            <person name="Takaki Y."/>
            <person name="Nishi S."/>
            <person name="Hori S."/>
            <person name="Arai W."/>
            <person name="Tsubouchi T."/>
            <person name="Morono Y."/>
            <person name="Uchiyama I."/>
            <person name="Ito T."/>
            <person name="Fujiyama A."/>
            <person name="Inagaki F."/>
            <person name="Takami H."/>
        </authorList>
    </citation>
    <scope>NUCLEOTIDE SEQUENCE</scope>
    <source>
        <strain evidence="2">Expedition CK06-06</strain>
    </source>
</reference>
<keyword evidence="1" id="KW-0472">Membrane</keyword>
<evidence type="ECO:0000256" key="1">
    <source>
        <dbReference type="SAM" id="Phobius"/>
    </source>
</evidence>
<accession>X1B117</accession>
<keyword evidence="1" id="KW-0812">Transmembrane</keyword>
<protein>
    <submittedName>
        <fullName evidence="2">Uncharacterized protein</fullName>
    </submittedName>
</protein>
<sequence>MITQTDNEAITDALIILIDIIIEVFLTTIDAVLIGAQTAVEAMLSMSFAGGFWVMLTVLAMVFFTWYILENYQEIG</sequence>
<comment type="caution">
    <text evidence="2">The sequence shown here is derived from an EMBL/GenBank/DDBJ whole genome shotgun (WGS) entry which is preliminary data.</text>
</comment>
<gene>
    <name evidence="2" type="ORF">S01H4_24862</name>
</gene>
<dbReference type="AlphaFoldDB" id="X1B117"/>
<dbReference type="EMBL" id="BART01011751">
    <property type="protein sequence ID" value="GAG88635.1"/>
    <property type="molecule type" value="Genomic_DNA"/>
</dbReference>
<evidence type="ECO:0000313" key="2">
    <source>
        <dbReference type="EMBL" id="GAG88635.1"/>
    </source>
</evidence>